<accession>A0AAV8C530</accession>
<dbReference type="PANTHER" id="PTHR45621">
    <property type="entry name" value="OS01G0588500 PROTEIN-RELATED"/>
    <property type="match status" value="1"/>
</dbReference>
<feature type="domain" description="Protein kinase" evidence="2">
    <location>
        <begin position="1"/>
        <end position="149"/>
    </location>
</feature>
<keyword evidence="3" id="KW-0418">Kinase</keyword>
<dbReference type="PROSITE" id="PS50011">
    <property type="entry name" value="PROTEIN_KINASE_DOM"/>
    <property type="match status" value="1"/>
</dbReference>
<organism evidence="3 4">
    <name type="scientific">Rhynchospora pubera</name>
    <dbReference type="NCBI Taxonomy" id="906938"/>
    <lineage>
        <taxon>Eukaryota</taxon>
        <taxon>Viridiplantae</taxon>
        <taxon>Streptophyta</taxon>
        <taxon>Embryophyta</taxon>
        <taxon>Tracheophyta</taxon>
        <taxon>Spermatophyta</taxon>
        <taxon>Magnoliopsida</taxon>
        <taxon>Liliopsida</taxon>
        <taxon>Poales</taxon>
        <taxon>Cyperaceae</taxon>
        <taxon>Cyperoideae</taxon>
        <taxon>Rhynchosporeae</taxon>
        <taxon>Rhynchospora</taxon>
    </lineage>
</organism>
<dbReference type="SUPFAM" id="SSF56112">
    <property type="entry name" value="Protein kinase-like (PK-like)"/>
    <property type="match status" value="1"/>
</dbReference>
<dbReference type="Gene3D" id="1.10.510.10">
    <property type="entry name" value="Transferase(Phosphotransferase) domain 1"/>
    <property type="match status" value="1"/>
</dbReference>
<evidence type="ECO:0000313" key="3">
    <source>
        <dbReference type="EMBL" id="KAJ4749213.1"/>
    </source>
</evidence>
<dbReference type="GO" id="GO:0005524">
    <property type="term" value="F:ATP binding"/>
    <property type="evidence" value="ECO:0007669"/>
    <property type="project" value="InterPro"/>
</dbReference>
<dbReference type="InterPro" id="IPR011009">
    <property type="entry name" value="Kinase-like_dom_sf"/>
</dbReference>
<keyword evidence="3" id="KW-0808">Transferase</keyword>
<dbReference type="EMBL" id="JAMFTS010000005">
    <property type="protein sequence ID" value="KAJ4749213.1"/>
    <property type="molecule type" value="Genomic_DNA"/>
</dbReference>
<dbReference type="Proteomes" id="UP001140206">
    <property type="component" value="Chromosome 5"/>
</dbReference>
<dbReference type="AlphaFoldDB" id="A0AAV8C530"/>
<proteinExistence type="predicted"/>
<dbReference type="Pfam" id="PF00069">
    <property type="entry name" value="Pkinase"/>
    <property type="match status" value="1"/>
</dbReference>
<keyword evidence="4" id="KW-1185">Reference proteome</keyword>
<comment type="caution">
    <text evidence="3">The sequence shown here is derived from an EMBL/GenBank/DDBJ whole genome shotgun (WGS) entry which is preliminary data.</text>
</comment>
<evidence type="ECO:0000313" key="4">
    <source>
        <dbReference type="Proteomes" id="UP001140206"/>
    </source>
</evidence>
<sequence length="200" mass="22399">MRVFDVNVQNYNAKLSDFGLAKDGPTGEKSHVSTRVMGTQGYAAPEYLATGHLTTKSDVYSFGVVLLELLSGRRAIDKNRPQGEHNLVEWARPYLRNKRKIIRVLDRRLEGQYSPEGAHKVASLASQCLMMDSKLRPRMKEVVSVLEELQVENTEEERMQKMESVTVGNKEGSSNGGHEKSMSRGRSMKEASDVKVDDPS</sequence>
<dbReference type="GO" id="GO:0004672">
    <property type="term" value="F:protein kinase activity"/>
    <property type="evidence" value="ECO:0007669"/>
    <property type="project" value="InterPro"/>
</dbReference>
<dbReference type="InterPro" id="IPR050823">
    <property type="entry name" value="Plant_Ser_Thr_Prot_Kinase"/>
</dbReference>
<feature type="region of interest" description="Disordered" evidence="1">
    <location>
        <begin position="152"/>
        <end position="200"/>
    </location>
</feature>
<feature type="compositionally biased region" description="Basic and acidic residues" evidence="1">
    <location>
        <begin position="177"/>
        <end position="200"/>
    </location>
</feature>
<evidence type="ECO:0000256" key="1">
    <source>
        <dbReference type="SAM" id="MobiDB-lite"/>
    </source>
</evidence>
<gene>
    <name evidence="3" type="ORF">LUZ62_083618</name>
</gene>
<dbReference type="InterPro" id="IPR000719">
    <property type="entry name" value="Prot_kinase_dom"/>
</dbReference>
<protein>
    <submittedName>
        <fullName evidence="3">Protein kinase superfamily protein</fullName>
    </submittedName>
</protein>
<name>A0AAV8C530_9POAL</name>
<evidence type="ECO:0000259" key="2">
    <source>
        <dbReference type="PROSITE" id="PS50011"/>
    </source>
</evidence>
<reference evidence="3" key="1">
    <citation type="submission" date="2022-08" db="EMBL/GenBank/DDBJ databases">
        <authorList>
            <person name="Marques A."/>
        </authorList>
    </citation>
    <scope>NUCLEOTIDE SEQUENCE</scope>
    <source>
        <strain evidence="3">RhyPub2mFocal</strain>
        <tissue evidence="3">Leaves</tissue>
    </source>
</reference>